<dbReference type="RefSeq" id="WP_114398762.1">
    <property type="nucleotide sequence ID" value="NZ_QEIM01000089.1"/>
</dbReference>
<comment type="caution">
    <text evidence="1">The sequence shown here is derived from an EMBL/GenBank/DDBJ whole genome shotgun (WGS) entry which is preliminary data.</text>
</comment>
<dbReference type="AlphaFoldDB" id="A0A368TAL2"/>
<dbReference type="Proteomes" id="UP000253318">
    <property type="component" value="Unassembled WGS sequence"/>
</dbReference>
<organism evidence="1 2">
    <name type="scientific">Marinitenerispora sediminis</name>
    <dbReference type="NCBI Taxonomy" id="1931232"/>
    <lineage>
        <taxon>Bacteria</taxon>
        <taxon>Bacillati</taxon>
        <taxon>Actinomycetota</taxon>
        <taxon>Actinomycetes</taxon>
        <taxon>Streptosporangiales</taxon>
        <taxon>Nocardiopsidaceae</taxon>
        <taxon>Marinitenerispora</taxon>
    </lineage>
</organism>
<proteinExistence type="predicted"/>
<dbReference type="EMBL" id="QEIN01000011">
    <property type="protein sequence ID" value="RCV62058.1"/>
    <property type="molecule type" value="Genomic_DNA"/>
</dbReference>
<name>A0A368TAL2_9ACTN</name>
<reference evidence="1 2" key="1">
    <citation type="submission" date="2018-04" db="EMBL/GenBank/DDBJ databases">
        <title>Novel actinobacteria from marine sediment.</title>
        <authorList>
            <person name="Ng Z.Y."/>
            <person name="Tan G.Y.A."/>
        </authorList>
    </citation>
    <scope>NUCLEOTIDE SEQUENCE [LARGE SCALE GENOMIC DNA]</scope>
    <source>
        <strain evidence="1 2">TPS81</strain>
    </source>
</reference>
<evidence type="ECO:0000313" key="1">
    <source>
        <dbReference type="EMBL" id="RCV62058.1"/>
    </source>
</evidence>
<sequence length="138" mass="14671">METREKAAAARQAMERGAALGGLLPAPLEFVVADTAQADPAAAGGTAFTASATYVCRLGAAATPVLEALHTAWRERGWDGSLRRFPDGGGDAEASDPADGYRYTALIRRDGTSLALWVESPPYRDPDPETRFRPIRPA</sequence>
<keyword evidence="2" id="KW-1185">Reference proteome</keyword>
<protein>
    <submittedName>
        <fullName evidence="1">Uncharacterized protein</fullName>
    </submittedName>
</protein>
<evidence type="ECO:0000313" key="2">
    <source>
        <dbReference type="Proteomes" id="UP000253318"/>
    </source>
</evidence>
<dbReference type="OrthoDB" id="9985553at2"/>
<accession>A0A368TAL2</accession>
<gene>
    <name evidence="1" type="ORF">DEF24_02495</name>
</gene>